<dbReference type="InterPro" id="IPR029000">
    <property type="entry name" value="Cyclophilin-like_dom_sf"/>
</dbReference>
<reference evidence="2" key="1">
    <citation type="journal article" date="2023" name="Insect Mol. Biol.">
        <title>Genome sequencing provides insights into the evolution of gene families encoding plant cell wall-degrading enzymes in longhorned beetles.</title>
        <authorList>
            <person name="Shin N.R."/>
            <person name="Okamura Y."/>
            <person name="Kirsch R."/>
            <person name="Pauchet Y."/>
        </authorList>
    </citation>
    <scope>NUCLEOTIDE SEQUENCE</scope>
    <source>
        <strain evidence="2">MMC_N1</strain>
    </source>
</reference>
<gene>
    <name evidence="2" type="ORF">NQ317_004393</name>
</gene>
<evidence type="ECO:0000313" key="3">
    <source>
        <dbReference type="Proteomes" id="UP001162164"/>
    </source>
</evidence>
<accession>A0ABQ9IXJ8</accession>
<name>A0ABQ9IXJ8_9CUCU</name>
<dbReference type="EMBL" id="JAPWTJ010001972">
    <property type="protein sequence ID" value="KAJ8968517.1"/>
    <property type="molecule type" value="Genomic_DNA"/>
</dbReference>
<evidence type="ECO:0000313" key="2">
    <source>
        <dbReference type="EMBL" id="KAJ8968517.1"/>
    </source>
</evidence>
<organism evidence="2 3">
    <name type="scientific">Molorchus minor</name>
    <dbReference type="NCBI Taxonomy" id="1323400"/>
    <lineage>
        <taxon>Eukaryota</taxon>
        <taxon>Metazoa</taxon>
        <taxon>Ecdysozoa</taxon>
        <taxon>Arthropoda</taxon>
        <taxon>Hexapoda</taxon>
        <taxon>Insecta</taxon>
        <taxon>Pterygota</taxon>
        <taxon>Neoptera</taxon>
        <taxon>Endopterygota</taxon>
        <taxon>Coleoptera</taxon>
        <taxon>Polyphaga</taxon>
        <taxon>Cucujiformia</taxon>
        <taxon>Chrysomeloidea</taxon>
        <taxon>Cerambycidae</taxon>
        <taxon>Lamiinae</taxon>
        <taxon>Monochamini</taxon>
        <taxon>Molorchus</taxon>
    </lineage>
</organism>
<sequence length="287" mass="33133">MLNVEWTEYIIKLQRKIGNGVWALKKPLAIFLNDEFLGDEETLMKHLSKRYRFTLKQDWYELGKCHLTEYLGNIMRKFRQLAYITVSINHRVIGTLLFELYNDLVPLACENFMTKCKLEIGGYVGTPIHSQLIQGAEVLKQIEDLPTYYQQSPTVPIDIVKTGELVFNPPPDYITEEEYDKFQAIEPTALLDALIGPRMGTSDSMFSMTKFLMGLYGLGTDMRSYLPVQVPQYVIQGEDYQITKYVDKDYLWYEKMRRQAFFKLGLLTDNVPVAPFSPGSSDITLSI</sequence>
<dbReference type="InterPro" id="IPR002130">
    <property type="entry name" value="Cyclophilin-type_PPIase_dom"/>
</dbReference>
<proteinExistence type="predicted"/>
<dbReference type="Gene3D" id="2.40.100.10">
    <property type="entry name" value="Cyclophilin-like"/>
    <property type="match status" value="1"/>
</dbReference>
<evidence type="ECO:0000259" key="1">
    <source>
        <dbReference type="Pfam" id="PF00160"/>
    </source>
</evidence>
<comment type="caution">
    <text evidence="2">The sequence shown here is derived from an EMBL/GenBank/DDBJ whole genome shotgun (WGS) entry which is preliminary data.</text>
</comment>
<dbReference type="SUPFAM" id="SSF50891">
    <property type="entry name" value="Cyclophilin-like"/>
    <property type="match status" value="1"/>
</dbReference>
<protein>
    <recommendedName>
        <fullName evidence="1">PPIase cyclophilin-type domain-containing protein</fullName>
    </recommendedName>
</protein>
<dbReference type="Proteomes" id="UP001162164">
    <property type="component" value="Unassembled WGS sequence"/>
</dbReference>
<keyword evidence="3" id="KW-1185">Reference proteome</keyword>
<dbReference type="Pfam" id="PF00160">
    <property type="entry name" value="Pro_isomerase"/>
    <property type="match status" value="1"/>
</dbReference>
<feature type="domain" description="PPIase cyclophilin-type" evidence="1">
    <location>
        <begin position="85"/>
        <end position="129"/>
    </location>
</feature>